<sequence length="64" mass="7085">MPATTLAGTIEGATQRLKQLLASLSQDVRVMIPSRNDAKDFLRPKPSREESFRGRSPHTSSFAK</sequence>
<dbReference type="RefSeq" id="WP_166082141.1">
    <property type="nucleotide sequence ID" value="NZ_CP096251.1"/>
</dbReference>
<reference evidence="2" key="2">
    <citation type="submission" date="2022-04" db="EMBL/GenBank/DDBJ databases">
        <authorList>
            <person name="Bromfield E.S.P."/>
            <person name="Cloutier S."/>
        </authorList>
    </citation>
    <scope>NUCLEOTIDE SEQUENCE</scope>
    <source>
        <strain evidence="2">1S5</strain>
    </source>
</reference>
<feature type="region of interest" description="Disordered" evidence="1">
    <location>
        <begin position="34"/>
        <end position="64"/>
    </location>
</feature>
<evidence type="ECO:0000313" key="3">
    <source>
        <dbReference type="Proteomes" id="UP000551709"/>
    </source>
</evidence>
<protein>
    <submittedName>
        <fullName evidence="2">Uncharacterized protein</fullName>
    </submittedName>
</protein>
<dbReference type="EMBL" id="CP096255">
    <property type="protein sequence ID" value="UPT86155.1"/>
    <property type="molecule type" value="Genomic_DNA"/>
</dbReference>
<evidence type="ECO:0000313" key="2">
    <source>
        <dbReference type="EMBL" id="UPT86155.1"/>
    </source>
</evidence>
<proteinExistence type="predicted"/>
<dbReference type="AlphaFoldDB" id="A0A8T5V5N7"/>
<dbReference type="Proteomes" id="UP000551709">
    <property type="component" value="Chromosome"/>
</dbReference>
<organism evidence="2 3">
    <name type="scientific">Bradyrhizobium barranii subsp. apii</name>
    <dbReference type="NCBI Taxonomy" id="2819348"/>
    <lineage>
        <taxon>Bacteria</taxon>
        <taxon>Pseudomonadati</taxon>
        <taxon>Pseudomonadota</taxon>
        <taxon>Alphaproteobacteria</taxon>
        <taxon>Hyphomicrobiales</taxon>
        <taxon>Nitrobacteraceae</taxon>
        <taxon>Bradyrhizobium</taxon>
        <taxon>Bradyrhizobium barranii</taxon>
    </lineage>
</organism>
<name>A0A8T5V5N7_9BRAD</name>
<feature type="compositionally biased region" description="Basic and acidic residues" evidence="1">
    <location>
        <begin position="36"/>
        <end position="53"/>
    </location>
</feature>
<evidence type="ECO:0000256" key="1">
    <source>
        <dbReference type="SAM" id="MobiDB-lite"/>
    </source>
</evidence>
<accession>A0A8T5V5N7</accession>
<gene>
    <name evidence="2" type="ORF">HAP41_0000038760</name>
</gene>
<reference evidence="2" key="1">
    <citation type="journal article" date="2017" name="Syst. Appl. Microbiol.">
        <title>Soybeans inoculated with root zone soils of Canadian native legumes harbour diverse and novel Bradyrhizobium spp. that possess agricultural potential.</title>
        <authorList>
            <person name="Bromfield E.S.P."/>
            <person name="Cloutier S."/>
            <person name="Tambong J.T."/>
            <person name="Tran Thi T.V."/>
        </authorList>
    </citation>
    <scope>NUCLEOTIDE SEQUENCE</scope>
    <source>
        <strain evidence="2">1S5</strain>
    </source>
</reference>